<dbReference type="SUPFAM" id="SSF103481">
    <property type="entry name" value="Multidrug resistance efflux transporter EmrE"/>
    <property type="match status" value="2"/>
</dbReference>
<keyword evidence="3 6" id="KW-0812">Transmembrane</keyword>
<feature type="domain" description="EamA" evidence="7">
    <location>
        <begin position="146"/>
        <end position="278"/>
    </location>
</feature>
<gene>
    <name evidence="8" type="ORF">CLV75_0378</name>
</gene>
<dbReference type="PANTHER" id="PTHR22911:SF6">
    <property type="entry name" value="SOLUTE CARRIER FAMILY 35 MEMBER G1"/>
    <property type="match status" value="1"/>
</dbReference>
<feature type="transmembrane region" description="Helical" evidence="6">
    <location>
        <begin position="207"/>
        <end position="228"/>
    </location>
</feature>
<feature type="transmembrane region" description="Helical" evidence="6">
    <location>
        <begin position="120"/>
        <end position="137"/>
    </location>
</feature>
<dbReference type="PANTHER" id="PTHR22911">
    <property type="entry name" value="ACYL-MALONYL CONDENSING ENZYME-RELATED"/>
    <property type="match status" value="1"/>
</dbReference>
<feature type="transmembrane region" description="Helical" evidence="6">
    <location>
        <begin position="36"/>
        <end position="54"/>
    </location>
</feature>
<dbReference type="Gene3D" id="1.10.3730.20">
    <property type="match status" value="1"/>
</dbReference>
<evidence type="ECO:0000313" key="8">
    <source>
        <dbReference type="EMBL" id="RLK10408.1"/>
    </source>
</evidence>
<protein>
    <submittedName>
        <fullName evidence="8">Drug/metabolite transporter (DMT)-like permease</fullName>
    </submittedName>
</protein>
<organism evidence="8 9">
    <name type="scientific">Ruegeria conchae</name>
    <dbReference type="NCBI Taxonomy" id="981384"/>
    <lineage>
        <taxon>Bacteria</taxon>
        <taxon>Pseudomonadati</taxon>
        <taxon>Pseudomonadota</taxon>
        <taxon>Alphaproteobacteria</taxon>
        <taxon>Rhodobacterales</taxon>
        <taxon>Roseobacteraceae</taxon>
        <taxon>Ruegeria</taxon>
    </lineage>
</organism>
<feature type="transmembrane region" description="Helical" evidence="6">
    <location>
        <begin position="143"/>
        <end position="164"/>
    </location>
</feature>
<dbReference type="InterPro" id="IPR000620">
    <property type="entry name" value="EamA_dom"/>
</dbReference>
<evidence type="ECO:0000256" key="1">
    <source>
        <dbReference type="ARBA" id="ARBA00004141"/>
    </source>
</evidence>
<feature type="transmembrane region" description="Helical" evidence="6">
    <location>
        <begin position="6"/>
        <end position="24"/>
    </location>
</feature>
<evidence type="ECO:0000256" key="2">
    <source>
        <dbReference type="ARBA" id="ARBA00009853"/>
    </source>
</evidence>
<evidence type="ECO:0000259" key="7">
    <source>
        <dbReference type="Pfam" id="PF00892"/>
    </source>
</evidence>
<feature type="transmembrane region" description="Helical" evidence="6">
    <location>
        <begin position="261"/>
        <end position="279"/>
    </location>
</feature>
<dbReference type="InterPro" id="IPR037185">
    <property type="entry name" value="EmrE-like"/>
</dbReference>
<feature type="transmembrane region" description="Helical" evidence="6">
    <location>
        <begin position="82"/>
        <end position="108"/>
    </location>
</feature>
<evidence type="ECO:0000313" key="9">
    <source>
        <dbReference type="Proteomes" id="UP000271700"/>
    </source>
</evidence>
<keyword evidence="4 6" id="KW-1133">Transmembrane helix</keyword>
<comment type="similarity">
    <text evidence="2">Belongs to the drug/metabolite transporter (DMT) superfamily. 10 TMS drug/metabolite exporter (DME) (TC 2.A.7.3) family.</text>
</comment>
<proteinExistence type="inferred from homology"/>
<keyword evidence="9" id="KW-1185">Reference proteome</keyword>
<name>A0A497ZLX4_9RHOB</name>
<dbReference type="GO" id="GO:0016020">
    <property type="term" value="C:membrane"/>
    <property type="evidence" value="ECO:0007669"/>
    <property type="project" value="UniProtKB-SubCell"/>
</dbReference>
<sequence>MQIGKAALWMTGAIASFSSMAIAGRELSVTHDTFEIMFYRSLVGICIVAFFLTVSRKWHQVSTRRLDLHGVRNILHFTGQNLWFYAVTVIPLAQVFALEFTQPIWVILLSPLLLKERLTALRLTSALIGFAGILIVARPGAASISPGVIAAALSALFFALTTISTKTLTRFASIGCIMFWLTLIQAGLGFIASVYDGQISLPSVNTAPFLLLVGVAGLFAHYCITNALAIAPATIVVPFDFARLPTIAIVGMILYHEPLDQWTLLGAAVIFAGIFLNVWSENRNKSATPVQRAHTE</sequence>
<evidence type="ECO:0000256" key="5">
    <source>
        <dbReference type="ARBA" id="ARBA00023136"/>
    </source>
</evidence>
<dbReference type="Pfam" id="PF00892">
    <property type="entry name" value="EamA"/>
    <property type="match status" value="2"/>
</dbReference>
<dbReference type="OrthoDB" id="9810329at2"/>
<evidence type="ECO:0000256" key="3">
    <source>
        <dbReference type="ARBA" id="ARBA00022692"/>
    </source>
</evidence>
<dbReference type="STRING" id="981384.GCA_000192475_03049"/>
<evidence type="ECO:0000256" key="4">
    <source>
        <dbReference type="ARBA" id="ARBA00022989"/>
    </source>
</evidence>
<evidence type="ECO:0000256" key="6">
    <source>
        <dbReference type="SAM" id="Phobius"/>
    </source>
</evidence>
<accession>A0A497ZLX4</accession>
<dbReference type="AlphaFoldDB" id="A0A497ZLX4"/>
<dbReference type="EMBL" id="RCCT01000001">
    <property type="protein sequence ID" value="RLK10408.1"/>
    <property type="molecule type" value="Genomic_DNA"/>
</dbReference>
<feature type="transmembrane region" description="Helical" evidence="6">
    <location>
        <begin position="171"/>
        <end position="195"/>
    </location>
</feature>
<comment type="subcellular location">
    <subcellularLocation>
        <location evidence="1">Membrane</location>
        <topology evidence="1">Multi-pass membrane protein</topology>
    </subcellularLocation>
</comment>
<comment type="caution">
    <text evidence="8">The sequence shown here is derived from an EMBL/GenBank/DDBJ whole genome shotgun (WGS) entry which is preliminary data.</text>
</comment>
<keyword evidence="5 6" id="KW-0472">Membrane</keyword>
<feature type="domain" description="EamA" evidence="7">
    <location>
        <begin position="5"/>
        <end position="137"/>
    </location>
</feature>
<dbReference type="Proteomes" id="UP000271700">
    <property type="component" value="Unassembled WGS sequence"/>
</dbReference>
<reference evidence="8 9" key="1">
    <citation type="submission" date="2018-10" db="EMBL/GenBank/DDBJ databases">
        <title>Genomic Encyclopedia of Archaeal and Bacterial Type Strains, Phase II (KMG-II): from individual species to whole genera.</title>
        <authorList>
            <person name="Goeker M."/>
        </authorList>
    </citation>
    <scope>NUCLEOTIDE SEQUENCE [LARGE SCALE GENOMIC DNA]</scope>
    <source>
        <strain evidence="8 9">DSM 29317</strain>
    </source>
</reference>